<name>A0A8J6MFE8_9FIRM</name>
<dbReference type="EMBL" id="JACOPP010000021">
    <property type="protein sequence ID" value="MBC5734613.1"/>
    <property type="molecule type" value="Genomic_DNA"/>
</dbReference>
<protein>
    <submittedName>
        <fullName evidence="3">PAS domain-containing protein</fullName>
    </submittedName>
</protein>
<reference evidence="3" key="1">
    <citation type="submission" date="2020-08" db="EMBL/GenBank/DDBJ databases">
        <title>Genome public.</title>
        <authorList>
            <person name="Liu C."/>
            <person name="Sun Q."/>
        </authorList>
    </citation>
    <scope>NUCLEOTIDE SEQUENCE</scope>
    <source>
        <strain evidence="3">NSJ-51</strain>
    </source>
</reference>
<dbReference type="PANTHER" id="PTHR35568">
    <property type="entry name" value="TRANSCRIPTIONAL REGULATOR DAUR"/>
    <property type="match status" value="1"/>
</dbReference>
<feature type="domain" description="YheO-like" evidence="1">
    <location>
        <begin position="16"/>
        <end position="124"/>
    </location>
</feature>
<proteinExistence type="predicted"/>
<gene>
    <name evidence="3" type="ORF">H8S57_12890</name>
</gene>
<accession>A0A8J6MFE8</accession>
<dbReference type="Pfam" id="PF08348">
    <property type="entry name" value="PAS_6"/>
    <property type="match status" value="1"/>
</dbReference>
<evidence type="ECO:0000313" key="4">
    <source>
        <dbReference type="Proteomes" id="UP000661435"/>
    </source>
</evidence>
<dbReference type="RefSeq" id="WP_186908442.1">
    <property type="nucleotide sequence ID" value="NZ_JACOPP010000021.1"/>
</dbReference>
<keyword evidence="4" id="KW-1185">Reference proteome</keyword>
<organism evidence="3 4">
    <name type="scientific">Lawsonibacter hominis</name>
    <dbReference type="NCBI Taxonomy" id="2763053"/>
    <lineage>
        <taxon>Bacteria</taxon>
        <taxon>Bacillati</taxon>
        <taxon>Bacillota</taxon>
        <taxon>Clostridia</taxon>
        <taxon>Eubacteriales</taxon>
        <taxon>Oscillospiraceae</taxon>
        <taxon>Lawsonibacter</taxon>
    </lineage>
</organism>
<dbReference type="AlphaFoldDB" id="A0A8J6MFE8"/>
<evidence type="ECO:0000313" key="3">
    <source>
        <dbReference type="EMBL" id="MBC5734613.1"/>
    </source>
</evidence>
<sequence length="223" mass="24866">MEQIAVSLTPADRMILESYKTMAEGLSDYLGSGYEIVLHSLENLDRSVIKILNGYHTGRREGAPITDLALEMLSRIKETGGDPPYISYFTKNKRDEPLKSTTIAIHGERGRVIGLMCMNFYLNTPLADVISSLTPRQHQPPESIPEIFSDNIGDVIDATVRQVKEQVCANEKIPANLKNRAIVSELYEKGIFSLKDSVVRTAELLSISKNTVYLHLRNLTGSK</sequence>
<dbReference type="Proteomes" id="UP000661435">
    <property type="component" value="Unassembled WGS sequence"/>
</dbReference>
<evidence type="ECO:0000259" key="2">
    <source>
        <dbReference type="Pfam" id="PF13309"/>
    </source>
</evidence>
<evidence type="ECO:0000259" key="1">
    <source>
        <dbReference type="Pfam" id="PF08348"/>
    </source>
</evidence>
<dbReference type="InterPro" id="IPR039446">
    <property type="entry name" value="DauR-like"/>
</dbReference>
<dbReference type="PANTHER" id="PTHR35568:SF1">
    <property type="entry name" value="TRANSCRIPTIONAL REGULATOR DAUR"/>
    <property type="match status" value="1"/>
</dbReference>
<comment type="caution">
    <text evidence="3">The sequence shown here is derived from an EMBL/GenBank/DDBJ whole genome shotgun (WGS) entry which is preliminary data.</text>
</comment>
<dbReference type="InterPro" id="IPR013559">
    <property type="entry name" value="YheO"/>
</dbReference>
<feature type="domain" description="Transcriptional regulator DauR-like HTH" evidence="2">
    <location>
        <begin position="160"/>
        <end position="217"/>
    </location>
</feature>
<dbReference type="InterPro" id="IPR039445">
    <property type="entry name" value="DauR-like_HTH"/>
</dbReference>
<dbReference type="Pfam" id="PF13309">
    <property type="entry name" value="HTH_22"/>
    <property type="match status" value="1"/>
</dbReference>